<keyword evidence="3" id="KW-1185">Reference proteome</keyword>
<proteinExistence type="predicted"/>
<reference evidence="2 3" key="1">
    <citation type="submission" date="2023-07" db="EMBL/GenBank/DDBJ databases">
        <title>Genomic Encyclopedia of Type Strains, Phase IV (KMG-IV): sequencing the most valuable type-strain genomes for metagenomic binning, comparative biology and taxonomic classification.</title>
        <authorList>
            <person name="Goeker M."/>
        </authorList>
    </citation>
    <scope>NUCLEOTIDE SEQUENCE [LARGE SCALE GENOMIC DNA]</scope>
    <source>
        <strain evidence="2 3">DSM 1400</strain>
    </source>
</reference>
<dbReference type="Proteomes" id="UP001224418">
    <property type="component" value="Unassembled WGS sequence"/>
</dbReference>
<dbReference type="PANTHER" id="PTHR47297">
    <property type="match status" value="1"/>
</dbReference>
<dbReference type="InterPro" id="IPR000868">
    <property type="entry name" value="Isochorismatase-like_dom"/>
</dbReference>
<protein>
    <submittedName>
        <fullName evidence="2">Nicotinamidase-related amidase</fullName>
    </submittedName>
</protein>
<dbReference type="RefSeq" id="WP_307355009.1">
    <property type="nucleotide sequence ID" value="NZ_BAAACJ010000025.1"/>
</dbReference>
<dbReference type="Gene3D" id="3.40.50.850">
    <property type="entry name" value="Isochorismatase-like"/>
    <property type="match status" value="1"/>
</dbReference>
<evidence type="ECO:0000313" key="3">
    <source>
        <dbReference type="Proteomes" id="UP001224418"/>
    </source>
</evidence>
<dbReference type="Pfam" id="PF00857">
    <property type="entry name" value="Isochorismatase"/>
    <property type="match status" value="1"/>
</dbReference>
<name>A0ABU0JP10_HATLI</name>
<evidence type="ECO:0000313" key="2">
    <source>
        <dbReference type="EMBL" id="MDQ0478818.1"/>
    </source>
</evidence>
<dbReference type="InterPro" id="IPR044717">
    <property type="entry name" value="NIC1"/>
</dbReference>
<dbReference type="CDD" id="cd00431">
    <property type="entry name" value="cysteine_hydrolases"/>
    <property type="match status" value="1"/>
</dbReference>
<evidence type="ECO:0000259" key="1">
    <source>
        <dbReference type="Pfam" id="PF00857"/>
    </source>
</evidence>
<dbReference type="SUPFAM" id="SSF52499">
    <property type="entry name" value="Isochorismatase-like hydrolases"/>
    <property type="match status" value="1"/>
</dbReference>
<comment type="caution">
    <text evidence="2">The sequence shown here is derived from an EMBL/GenBank/DDBJ whole genome shotgun (WGS) entry which is preliminary data.</text>
</comment>
<dbReference type="PANTHER" id="PTHR47297:SF2">
    <property type="entry name" value="OS02G0606800 PROTEIN"/>
    <property type="match status" value="1"/>
</dbReference>
<dbReference type="InterPro" id="IPR036380">
    <property type="entry name" value="Isochorismatase-like_sf"/>
</dbReference>
<gene>
    <name evidence="2" type="ORF">QOZ93_000546</name>
</gene>
<accession>A0ABU0JP10</accession>
<sequence length="223" mass="25178">MLLDRKNLDSSIILNEFNFMHNKVNTRSEIVLNINDLPKNTALIIVDMVNSFATEGGELYSNNVKDLVPSIVELAKKFEERNMPIIAYRDAHNINSPEFHSFPSHSLQGTYGSELVDELKEIDSIISVFKNSTNGFIAKNPYELLEGKYTSFVIVGCCSDICIYQLSLTLKTYFNQLDIESSIIIPTKLVTTFNAVNHNADIYDTIFFYSMIVNGIDIVGDIK</sequence>
<organism evidence="2 3">
    <name type="scientific">Hathewaya limosa</name>
    <name type="common">Clostridium limosum</name>
    <dbReference type="NCBI Taxonomy" id="1536"/>
    <lineage>
        <taxon>Bacteria</taxon>
        <taxon>Bacillati</taxon>
        <taxon>Bacillota</taxon>
        <taxon>Clostridia</taxon>
        <taxon>Eubacteriales</taxon>
        <taxon>Clostridiaceae</taxon>
        <taxon>Hathewaya</taxon>
    </lineage>
</organism>
<feature type="domain" description="Isochorismatase-like" evidence="1">
    <location>
        <begin position="41"/>
        <end position="202"/>
    </location>
</feature>
<dbReference type="EMBL" id="JAUSWN010000003">
    <property type="protein sequence ID" value="MDQ0478818.1"/>
    <property type="molecule type" value="Genomic_DNA"/>
</dbReference>